<dbReference type="EMBL" id="CAKOAT010152931">
    <property type="protein sequence ID" value="CAH8344500.1"/>
    <property type="molecule type" value="Genomic_DNA"/>
</dbReference>
<protein>
    <submittedName>
        <fullName evidence="1">Uncharacterized protein</fullName>
    </submittedName>
</protein>
<dbReference type="AlphaFoldDB" id="A0ABC8K4V4"/>
<gene>
    <name evidence="1" type="ORF">ERUC_LOCUS16349</name>
</gene>
<sequence>MLSVSMYFPCGSIRAITQLVGAPFVPIRYTFGAGTFKTVEGHLMERVGVFAGDGSREATETELCSSC</sequence>
<proteinExistence type="predicted"/>
<keyword evidence="2" id="KW-1185">Reference proteome</keyword>
<reference evidence="1 2" key="1">
    <citation type="submission" date="2022-03" db="EMBL/GenBank/DDBJ databases">
        <authorList>
            <person name="Macdonald S."/>
            <person name="Ahmed S."/>
            <person name="Newling K."/>
        </authorList>
    </citation>
    <scope>NUCLEOTIDE SEQUENCE [LARGE SCALE GENOMIC DNA]</scope>
</reference>
<organism evidence="1 2">
    <name type="scientific">Eruca vesicaria subsp. sativa</name>
    <name type="common">Garden rocket</name>
    <name type="synonym">Eruca sativa</name>
    <dbReference type="NCBI Taxonomy" id="29727"/>
    <lineage>
        <taxon>Eukaryota</taxon>
        <taxon>Viridiplantae</taxon>
        <taxon>Streptophyta</taxon>
        <taxon>Embryophyta</taxon>
        <taxon>Tracheophyta</taxon>
        <taxon>Spermatophyta</taxon>
        <taxon>Magnoliopsida</taxon>
        <taxon>eudicotyledons</taxon>
        <taxon>Gunneridae</taxon>
        <taxon>Pentapetalae</taxon>
        <taxon>rosids</taxon>
        <taxon>malvids</taxon>
        <taxon>Brassicales</taxon>
        <taxon>Brassicaceae</taxon>
        <taxon>Brassiceae</taxon>
        <taxon>Eruca</taxon>
    </lineage>
</organism>
<evidence type="ECO:0000313" key="1">
    <source>
        <dbReference type="EMBL" id="CAH8344500.1"/>
    </source>
</evidence>
<name>A0ABC8K4V4_ERUVS</name>
<accession>A0ABC8K4V4</accession>
<comment type="caution">
    <text evidence="1">The sequence shown here is derived from an EMBL/GenBank/DDBJ whole genome shotgun (WGS) entry which is preliminary data.</text>
</comment>
<evidence type="ECO:0000313" key="2">
    <source>
        <dbReference type="Proteomes" id="UP001642260"/>
    </source>
</evidence>
<dbReference type="Proteomes" id="UP001642260">
    <property type="component" value="Unassembled WGS sequence"/>
</dbReference>